<evidence type="ECO:0000313" key="3">
    <source>
        <dbReference type="Proteomes" id="UP000028702"/>
    </source>
</evidence>
<name>A0A081BAQ4_9HYPH</name>
<evidence type="ECO:0000256" key="1">
    <source>
        <dbReference type="SAM" id="SignalP"/>
    </source>
</evidence>
<organism evidence="2 3">
    <name type="scientific">Tepidicaulis marinus</name>
    <dbReference type="NCBI Taxonomy" id="1333998"/>
    <lineage>
        <taxon>Bacteria</taxon>
        <taxon>Pseudomonadati</taxon>
        <taxon>Pseudomonadota</taxon>
        <taxon>Alphaproteobacteria</taxon>
        <taxon>Hyphomicrobiales</taxon>
        <taxon>Parvibaculaceae</taxon>
        <taxon>Tepidicaulis</taxon>
    </lineage>
</organism>
<sequence length="179" mass="19071">MFILRAIFWIAVLAFLLPTGEGSAPTRAGHGFSAAQNEDYRPLPAAYRPGEDAYGSGGDAYGYETVSNGTDGSYASTPIDPASDMPIATGDKLAHALQLARATGQAIGDLMEFCDRNPQVCDTAVTTANFVRAQAEHYGLKGLELIGAAVNEGVDDPDVIWRRVQTAEGPVPLPRPQRY</sequence>
<dbReference type="AlphaFoldDB" id="A0A081BAQ4"/>
<keyword evidence="1" id="KW-0732">Signal</keyword>
<dbReference type="Proteomes" id="UP000028702">
    <property type="component" value="Unassembled WGS sequence"/>
</dbReference>
<reference evidence="2 3" key="1">
    <citation type="submission" date="2014-07" db="EMBL/GenBank/DDBJ databases">
        <title>Tepidicaulis marinum gen. nov., sp. nov., a novel marine bacterium denitrifying nitrate to nitrous oxide strictly under microaerobic conditions.</title>
        <authorList>
            <person name="Takeuchi M."/>
            <person name="Yamagishi T."/>
            <person name="Kamagata Y."/>
            <person name="Oshima K."/>
            <person name="Hattori M."/>
            <person name="Katayama T."/>
            <person name="Hanada S."/>
            <person name="Tamaki H."/>
            <person name="Marumo K."/>
            <person name="Maeda H."/>
            <person name="Nedachi M."/>
            <person name="Iwasaki W."/>
            <person name="Suwa Y."/>
            <person name="Sakata S."/>
        </authorList>
    </citation>
    <scope>NUCLEOTIDE SEQUENCE [LARGE SCALE GENOMIC DNA]</scope>
    <source>
        <strain evidence="2 3">MA2</strain>
    </source>
</reference>
<accession>A0A081BAQ4</accession>
<keyword evidence="3" id="KW-1185">Reference proteome</keyword>
<evidence type="ECO:0000313" key="2">
    <source>
        <dbReference type="EMBL" id="GAK45122.1"/>
    </source>
</evidence>
<comment type="caution">
    <text evidence="2">The sequence shown here is derived from an EMBL/GenBank/DDBJ whole genome shotgun (WGS) entry which is preliminary data.</text>
</comment>
<feature type="chain" id="PRO_5001754924" evidence="1">
    <location>
        <begin position="25"/>
        <end position="179"/>
    </location>
</feature>
<feature type="signal peptide" evidence="1">
    <location>
        <begin position="1"/>
        <end position="24"/>
    </location>
</feature>
<protein>
    <submittedName>
        <fullName evidence="2">Uncharacterized protein</fullName>
    </submittedName>
</protein>
<gene>
    <name evidence="2" type="ORF">M2A_1621</name>
</gene>
<proteinExistence type="predicted"/>
<dbReference type="EMBL" id="BBIO01000007">
    <property type="protein sequence ID" value="GAK45122.1"/>
    <property type="molecule type" value="Genomic_DNA"/>
</dbReference>